<dbReference type="EMBL" id="KQ257450">
    <property type="protein sequence ID" value="KND04716.1"/>
    <property type="molecule type" value="Genomic_DNA"/>
</dbReference>
<dbReference type="OMA" id="VEHTRIA"/>
<dbReference type="InterPro" id="IPR037198">
    <property type="entry name" value="MutL_C_sf"/>
</dbReference>
<dbReference type="InterPro" id="IPR042120">
    <property type="entry name" value="MutL_C_dimsub"/>
</dbReference>
<dbReference type="GO" id="GO:0032300">
    <property type="term" value="C:mismatch repair complex"/>
    <property type="evidence" value="ECO:0007669"/>
    <property type="project" value="InterPro"/>
</dbReference>
<proteinExistence type="predicted"/>
<dbReference type="GO" id="GO:0006298">
    <property type="term" value="P:mismatch repair"/>
    <property type="evidence" value="ECO:0007669"/>
    <property type="project" value="InterPro"/>
</dbReference>
<dbReference type="AlphaFoldDB" id="A0A0L0HTP9"/>
<dbReference type="GO" id="GO:0016887">
    <property type="term" value="F:ATP hydrolysis activity"/>
    <property type="evidence" value="ECO:0007669"/>
    <property type="project" value="InterPro"/>
</dbReference>
<dbReference type="InterPro" id="IPR014721">
    <property type="entry name" value="Ribsml_uS5_D2-typ_fold_subgr"/>
</dbReference>
<gene>
    <name evidence="3" type="ORF">SPPG_00425</name>
</gene>
<evidence type="ECO:0000259" key="2">
    <source>
        <dbReference type="SMART" id="SM01340"/>
    </source>
</evidence>
<evidence type="ECO:0000259" key="1">
    <source>
        <dbReference type="SMART" id="SM00853"/>
    </source>
</evidence>
<reference evidence="3 4" key="1">
    <citation type="submission" date="2009-08" db="EMBL/GenBank/DDBJ databases">
        <title>The Genome Sequence of Spizellomyces punctatus strain DAOM BR117.</title>
        <authorList>
            <consortium name="The Broad Institute Genome Sequencing Platform"/>
            <person name="Russ C."/>
            <person name="Cuomo C."/>
            <person name="Shea T."/>
            <person name="Young S.K."/>
            <person name="Zeng Q."/>
            <person name="Koehrsen M."/>
            <person name="Haas B."/>
            <person name="Borodovsky M."/>
            <person name="Guigo R."/>
            <person name="Alvarado L."/>
            <person name="Berlin A."/>
            <person name="Bochicchio J."/>
            <person name="Borenstein D."/>
            <person name="Chapman S."/>
            <person name="Chen Z."/>
            <person name="Engels R."/>
            <person name="Freedman E."/>
            <person name="Gellesch M."/>
            <person name="Goldberg J."/>
            <person name="Griggs A."/>
            <person name="Gujja S."/>
            <person name="Heiman D."/>
            <person name="Hepburn T."/>
            <person name="Howarth C."/>
            <person name="Jen D."/>
            <person name="Larson L."/>
            <person name="Lewis B."/>
            <person name="Mehta T."/>
            <person name="Park D."/>
            <person name="Pearson M."/>
            <person name="Roberts A."/>
            <person name="Saif S."/>
            <person name="Shenoy N."/>
            <person name="Sisk P."/>
            <person name="Stolte C."/>
            <person name="Sykes S."/>
            <person name="Thomson T."/>
            <person name="Walk T."/>
            <person name="White J."/>
            <person name="Yandava C."/>
            <person name="Burger G."/>
            <person name="Gray M.W."/>
            <person name="Holland P.W.H."/>
            <person name="King N."/>
            <person name="Lang F.B.F."/>
            <person name="Roger A.J."/>
            <person name="Ruiz-Trillo I."/>
            <person name="Lander E."/>
            <person name="Nusbaum C."/>
        </authorList>
    </citation>
    <scope>NUCLEOTIDE SEQUENCE [LARGE SCALE GENOMIC DNA]</scope>
    <source>
        <strain evidence="3 4">DAOM BR117</strain>
    </source>
</reference>
<dbReference type="Gene3D" id="3.30.1540.20">
    <property type="entry name" value="MutL, C-terminal domain, dimerisation subdomain"/>
    <property type="match status" value="2"/>
</dbReference>
<evidence type="ECO:0000313" key="4">
    <source>
        <dbReference type="Proteomes" id="UP000053201"/>
    </source>
</evidence>
<name>A0A0L0HTP9_SPIPD</name>
<dbReference type="SUPFAM" id="SSF54211">
    <property type="entry name" value="Ribosomal protein S5 domain 2-like"/>
    <property type="match status" value="1"/>
</dbReference>
<dbReference type="SUPFAM" id="SSF118116">
    <property type="entry name" value="DNA mismatch repair protein MutL"/>
    <property type="match status" value="1"/>
</dbReference>
<keyword evidence="4" id="KW-1185">Reference proteome</keyword>
<feature type="domain" description="MutL C-terminal dimerisation" evidence="1">
    <location>
        <begin position="421"/>
        <end position="614"/>
    </location>
</feature>
<dbReference type="Proteomes" id="UP000053201">
    <property type="component" value="Unassembled WGS sequence"/>
</dbReference>
<dbReference type="PANTHER" id="PTHR10073">
    <property type="entry name" value="DNA MISMATCH REPAIR PROTEIN MLH, PMS, MUTL"/>
    <property type="match status" value="1"/>
</dbReference>
<dbReference type="SMART" id="SM01340">
    <property type="entry name" value="DNA_mis_repair"/>
    <property type="match status" value="1"/>
</dbReference>
<protein>
    <recommendedName>
        <fullName evidence="5">MutL C-terminal dimerisation domain-containing protein</fullName>
    </recommendedName>
</protein>
<dbReference type="GO" id="GO:0005524">
    <property type="term" value="F:ATP binding"/>
    <property type="evidence" value="ECO:0007669"/>
    <property type="project" value="InterPro"/>
</dbReference>
<dbReference type="InterPro" id="IPR013507">
    <property type="entry name" value="DNA_mismatch_S5_2-like"/>
</dbReference>
<accession>A0A0L0HTP9</accession>
<dbReference type="GeneID" id="27684153"/>
<dbReference type="PANTHER" id="PTHR10073:SF47">
    <property type="entry name" value="DNA MISMATCH REPAIR PROTEIN MLH3"/>
    <property type="match status" value="1"/>
</dbReference>
<dbReference type="VEuPathDB" id="FungiDB:SPPG_00425"/>
<dbReference type="InterPro" id="IPR020568">
    <property type="entry name" value="Ribosomal_Su5_D2-typ_SF"/>
</dbReference>
<dbReference type="GO" id="GO:0140664">
    <property type="term" value="F:ATP-dependent DNA damage sensor activity"/>
    <property type="evidence" value="ECO:0007669"/>
    <property type="project" value="InterPro"/>
</dbReference>
<sequence>MFYKYPVRRKRLLEENSIEGIKRALERIALARPYLTLTLIDQSKDVKLLATHKANCAISIFRQLFGISVSQDLISINKSRHGYVLDGFISLKGFPSKYHQYLYINEHFMAPNPLHKLINSTIAKSSFGMQEEDESVCLALDKTSPTKKKYSTKTVEKYPIFFLKLKCPPNTCDLLLDPGKSIVEFQEWDTVLTLVEDAVTEFLIEHNFLNDAAEGTSVMGQTSDMESDESSSEMCSPNVERINRTLAFEHALPIKSANAFSLEELQSTSVSLNTPRPVFEGEQFEDNSVGGEFSVWSNPTTQGKYWIDRRTGNSYRSLPGQNAKGPSMQSENNRVDKRSLRVRRLNSTANSTLNNLRMDDSLRKWNNPVFKRTERQLPSFTLPSESHARSFAQKANQTFNGLPTEEIVENISKGSLDQLRVIAQVDNKFIAGKLAQASSDTDLLVIIDQHAADERVRLEALLAELHQAGGSDDNVGNDNGDEGECIVDVMKLDPPCRTTMQAREAQAALRHHSRYKRWGIFFSCPDLEGGANKREQALAKPDATVRIEVDRLPRLIADRCVVDPGVVRDLIRQHLYWLEEGAERGGLGSKCPRGILEILNSKACRSAIMFGDPLTKADCTKLINKLIKCKFPFQCAHGRPTMVPIAHIGKVMRTIRRSKNGIGMNKRSIRWDAWRKRTG</sequence>
<dbReference type="OrthoDB" id="429932at2759"/>
<dbReference type="InParanoid" id="A0A0L0HTP9"/>
<evidence type="ECO:0008006" key="5">
    <source>
        <dbReference type="Google" id="ProtNLM"/>
    </source>
</evidence>
<organism evidence="3 4">
    <name type="scientific">Spizellomyces punctatus (strain DAOM BR117)</name>
    <dbReference type="NCBI Taxonomy" id="645134"/>
    <lineage>
        <taxon>Eukaryota</taxon>
        <taxon>Fungi</taxon>
        <taxon>Fungi incertae sedis</taxon>
        <taxon>Chytridiomycota</taxon>
        <taxon>Chytridiomycota incertae sedis</taxon>
        <taxon>Chytridiomycetes</taxon>
        <taxon>Spizellomycetales</taxon>
        <taxon>Spizellomycetaceae</taxon>
        <taxon>Spizellomyces</taxon>
    </lineage>
</organism>
<dbReference type="RefSeq" id="XP_016612755.1">
    <property type="nucleotide sequence ID" value="XM_016748752.1"/>
</dbReference>
<dbReference type="GO" id="GO:0030983">
    <property type="term" value="F:mismatched DNA binding"/>
    <property type="evidence" value="ECO:0007669"/>
    <property type="project" value="InterPro"/>
</dbReference>
<dbReference type="STRING" id="645134.A0A0L0HTP9"/>
<feature type="domain" description="DNA mismatch repair protein S5" evidence="2">
    <location>
        <begin position="61"/>
        <end position="204"/>
    </location>
</feature>
<evidence type="ECO:0000313" key="3">
    <source>
        <dbReference type="EMBL" id="KND04716.1"/>
    </source>
</evidence>
<dbReference type="InterPro" id="IPR038973">
    <property type="entry name" value="MutL/Mlh/Pms-like"/>
</dbReference>
<dbReference type="InterPro" id="IPR014790">
    <property type="entry name" value="MutL_C"/>
</dbReference>
<dbReference type="SMART" id="SM00853">
    <property type="entry name" value="MutL_C"/>
    <property type="match status" value="1"/>
</dbReference>
<dbReference type="Gene3D" id="3.30.230.10">
    <property type="match status" value="1"/>
</dbReference>
<dbReference type="eggNOG" id="KOG1977">
    <property type="taxonomic scope" value="Eukaryota"/>
</dbReference>